<dbReference type="GO" id="GO:0016020">
    <property type="term" value="C:membrane"/>
    <property type="evidence" value="ECO:0007669"/>
    <property type="project" value="TreeGrafter"/>
</dbReference>
<dbReference type="OrthoDB" id="415706at2759"/>
<feature type="domain" description="Dynamin-type G" evidence="1">
    <location>
        <begin position="35"/>
        <end position="321"/>
    </location>
</feature>
<dbReference type="GO" id="GO:0006897">
    <property type="term" value="P:endocytosis"/>
    <property type="evidence" value="ECO:0007669"/>
    <property type="project" value="TreeGrafter"/>
</dbReference>
<dbReference type="PANTHER" id="PTHR11566">
    <property type="entry name" value="DYNAMIN"/>
    <property type="match status" value="1"/>
</dbReference>
<dbReference type="PRINTS" id="PR00195">
    <property type="entry name" value="DYNAMIN"/>
</dbReference>
<dbReference type="Gene3D" id="3.40.50.300">
    <property type="entry name" value="P-loop containing nucleotide triphosphate hydrolases"/>
    <property type="match status" value="1"/>
</dbReference>
<dbReference type="InterPro" id="IPR001401">
    <property type="entry name" value="Dynamin_GTPase"/>
</dbReference>
<dbReference type="SUPFAM" id="SSF52540">
    <property type="entry name" value="P-loop containing nucleoside triphosphate hydrolases"/>
    <property type="match status" value="1"/>
</dbReference>
<dbReference type="GO" id="GO:0000266">
    <property type="term" value="P:mitochondrial fission"/>
    <property type="evidence" value="ECO:0007669"/>
    <property type="project" value="TreeGrafter"/>
</dbReference>
<dbReference type="GO" id="GO:0005525">
    <property type="term" value="F:GTP binding"/>
    <property type="evidence" value="ECO:0007669"/>
    <property type="project" value="InterPro"/>
</dbReference>
<dbReference type="GO" id="GO:0016559">
    <property type="term" value="P:peroxisome fission"/>
    <property type="evidence" value="ECO:0007669"/>
    <property type="project" value="TreeGrafter"/>
</dbReference>
<organism evidence="2 3">
    <name type="scientific">Purpureocillium takamizusanense</name>
    <dbReference type="NCBI Taxonomy" id="2060973"/>
    <lineage>
        <taxon>Eukaryota</taxon>
        <taxon>Fungi</taxon>
        <taxon>Dikarya</taxon>
        <taxon>Ascomycota</taxon>
        <taxon>Pezizomycotina</taxon>
        <taxon>Sordariomycetes</taxon>
        <taxon>Hypocreomycetidae</taxon>
        <taxon>Hypocreales</taxon>
        <taxon>Ophiocordycipitaceae</taxon>
        <taxon>Purpureocillium</taxon>
    </lineage>
</organism>
<dbReference type="GO" id="GO:0005874">
    <property type="term" value="C:microtubule"/>
    <property type="evidence" value="ECO:0007669"/>
    <property type="project" value="TreeGrafter"/>
</dbReference>
<dbReference type="Proteomes" id="UP000829364">
    <property type="component" value="Chromosome 8"/>
</dbReference>
<dbReference type="PROSITE" id="PS51718">
    <property type="entry name" value="G_DYNAMIN_2"/>
    <property type="match status" value="1"/>
</dbReference>
<evidence type="ECO:0000259" key="1">
    <source>
        <dbReference type="PROSITE" id="PS51718"/>
    </source>
</evidence>
<dbReference type="GO" id="GO:0003924">
    <property type="term" value="F:GTPase activity"/>
    <property type="evidence" value="ECO:0007669"/>
    <property type="project" value="InterPro"/>
</dbReference>
<gene>
    <name evidence="2" type="ORF">JDV02_008395</name>
</gene>
<dbReference type="GeneID" id="72070342"/>
<dbReference type="GO" id="GO:0005739">
    <property type="term" value="C:mitochondrion"/>
    <property type="evidence" value="ECO:0007669"/>
    <property type="project" value="TreeGrafter"/>
</dbReference>
<dbReference type="GO" id="GO:0048312">
    <property type="term" value="P:intracellular distribution of mitochondria"/>
    <property type="evidence" value="ECO:0007669"/>
    <property type="project" value="TreeGrafter"/>
</dbReference>
<dbReference type="RefSeq" id="XP_047845992.1">
    <property type="nucleotide sequence ID" value="XM_047989986.1"/>
</dbReference>
<protein>
    <recommendedName>
        <fullName evidence="1">Dynamin-type G domain-containing protein</fullName>
    </recommendedName>
</protein>
<dbReference type="SMART" id="SM00053">
    <property type="entry name" value="DYNc"/>
    <property type="match status" value="1"/>
</dbReference>
<dbReference type="EMBL" id="CP086361">
    <property type="protein sequence ID" value="UNI22511.1"/>
    <property type="molecule type" value="Genomic_DNA"/>
</dbReference>
<name>A0A9Q8QNQ6_9HYPO</name>
<dbReference type="AlphaFoldDB" id="A0A9Q8QNQ6"/>
<evidence type="ECO:0000313" key="2">
    <source>
        <dbReference type="EMBL" id="UNI22511.1"/>
    </source>
</evidence>
<dbReference type="Pfam" id="PF00350">
    <property type="entry name" value="Dynamin_N"/>
    <property type="match status" value="1"/>
</dbReference>
<dbReference type="InterPro" id="IPR045063">
    <property type="entry name" value="Dynamin_N"/>
</dbReference>
<evidence type="ECO:0000313" key="3">
    <source>
        <dbReference type="Proteomes" id="UP000829364"/>
    </source>
</evidence>
<accession>A0A9Q8QNQ6</accession>
<dbReference type="KEGG" id="ptkz:JDV02_008395"/>
<dbReference type="InterPro" id="IPR030381">
    <property type="entry name" value="G_DYNAMIN_dom"/>
</dbReference>
<dbReference type="InterPro" id="IPR027417">
    <property type="entry name" value="P-loop_NTPase"/>
</dbReference>
<keyword evidence="3" id="KW-1185">Reference proteome</keyword>
<reference evidence="2" key="1">
    <citation type="submission" date="2021-11" db="EMBL/GenBank/DDBJ databases">
        <title>Purpureocillium_takamizusanense_genome.</title>
        <authorList>
            <person name="Nguyen N.-H."/>
        </authorList>
    </citation>
    <scope>NUCLEOTIDE SEQUENCE</scope>
    <source>
        <strain evidence="2">PT3</strain>
    </source>
</reference>
<dbReference type="InterPro" id="IPR022812">
    <property type="entry name" value="Dynamin"/>
</dbReference>
<sequence>MATSSYPRGPLAQIARDHEELLCTIHNLHRLGVDIDAFPEIIVVGDRSSGKSSILHAFSGIDFPATGVEFTNSVLELSLRTSTEASITVEVKEKGSNTFVPLAGMTSRQTNSQAVNEIFGQVKLFMERQRLAGAAPVTALQVNVGAPHFGHIGFVDLPGLNSLPNSDRGSFTNSAASIAKEYMCKRNAIILIAVPADSTHKRETALKLCKLIDPNGERTLAIVTKADLIPIDSPHNEQIFKIFHDGQNGFLATEKWHVLPSPPRHGIYTHGVEAQSAPQPQMPTAQIEKHLPQISDYDQGFASLIPKLSVLYAGRLHANLPNLLAKGASILKCKRSDLEQLQKSLSTDAEKTHYLCGIANDFRTIAQAATKGEYDHGYFRDDSGVPPVPDTRRLRDIIRTLSRAFVHVMKTNGAHCNVKCDQASVTQPSEPDELHESMVPWVNMFQVESPKMVSLSDIKPEFVSASSVSQVPGSVSHRLSLDLFRDQSCKWYAIARRHIDLVADAVRTFVTAALGHVFGANTSGFDTMMIELVLPFFNRIALELSEKLSELLWHYRHGDMICADDDFRARLVQRQSLRPVESRGVESDRGENGILEAVEMMAVYYEVSHHSHECA</sequence>
<proteinExistence type="predicted"/>
<dbReference type="GO" id="GO:0008017">
    <property type="term" value="F:microtubule binding"/>
    <property type="evidence" value="ECO:0007669"/>
    <property type="project" value="TreeGrafter"/>
</dbReference>
<dbReference type="PANTHER" id="PTHR11566:SF21">
    <property type="entry name" value="DYNAMIN RELATED PROTEIN 1, ISOFORM A"/>
    <property type="match status" value="1"/>
</dbReference>